<gene>
    <name evidence="3" type="primary">SOD1_1</name>
    <name evidence="3" type="ORF">FOL47_006403</name>
</gene>
<accession>A0A7J6LS66</accession>
<evidence type="ECO:0000256" key="1">
    <source>
        <dbReference type="SAM" id="SignalP"/>
    </source>
</evidence>
<feature type="signal peptide" evidence="1">
    <location>
        <begin position="1"/>
        <end position="21"/>
    </location>
</feature>
<dbReference type="GO" id="GO:0005507">
    <property type="term" value="F:copper ion binding"/>
    <property type="evidence" value="ECO:0007669"/>
    <property type="project" value="InterPro"/>
</dbReference>
<reference evidence="3 4" key="1">
    <citation type="submission" date="2020-04" db="EMBL/GenBank/DDBJ databases">
        <title>Perkinsus chesapeaki whole genome sequence.</title>
        <authorList>
            <person name="Bogema D.R."/>
        </authorList>
    </citation>
    <scope>NUCLEOTIDE SEQUENCE [LARGE SCALE GENOMIC DNA]</scope>
    <source>
        <strain evidence="3">ATCC PRA-425</strain>
    </source>
</reference>
<sequence>MYLRMLCKTVLLSLAVAHLTAEDLQAANDYVTSTGDACNDLCSLIPKCGYKGSYCKGQGLCQDLYWNKTEGSNNATACTVWLDPHCVNAFPVRCEDISTFDTPPRFPITATATIEGHGSGKWATGKVTFEQYDYQKTKISYSLKWLHPWTEYEISIHETSTFNPDGCKSTGEGYNPFYNPHGGRTDTPRQVGDMGNFTSNILGRSSLEFYSDIIVLHGPLSVLNRSVVLTVLSDDTSNDEIAVGVNGDETPDEIELRCAEGTTVRDEFACLAYLDRRED</sequence>
<dbReference type="EMBL" id="JAAPAO010000357">
    <property type="protein sequence ID" value="KAF4662073.1"/>
    <property type="molecule type" value="Genomic_DNA"/>
</dbReference>
<proteinExistence type="predicted"/>
<dbReference type="Gene3D" id="2.60.40.200">
    <property type="entry name" value="Superoxide dismutase, copper/zinc binding domain"/>
    <property type="match status" value="1"/>
</dbReference>
<evidence type="ECO:0000259" key="2">
    <source>
        <dbReference type="Pfam" id="PF00080"/>
    </source>
</evidence>
<dbReference type="InterPro" id="IPR036423">
    <property type="entry name" value="SOD-like_Cu/Zn_dom_sf"/>
</dbReference>
<dbReference type="GO" id="GO:0006801">
    <property type="term" value="P:superoxide metabolic process"/>
    <property type="evidence" value="ECO:0007669"/>
    <property type="project" value="InterPro"/>
</dbReference>
<evidence type="ECO:0000313" key="3">
    <source>
        <dbReference type="EMBL" id="KAF4662073.1"/>
    </source>
</evidence>
<dbReference type="InterPro" id="IPR001424">
    <property type="entry name" value="SOD_Cu_Zn_dom"/>
</dbReference>
<dbReference type="SUPFAM" id="SSF49329">
    <property type="entry name" value="Cu,Zn superoxide dismutase-like"/>
    <property type="match status" value="1"/>
</dbReference>
<feature type="domain" description="Superoxide dismutase copper/zinc binding" evidence="2">
    <location>
        <begin position="124"/>
        <end position="241"/>
    </location>
</feature>
<dbReference type="Pfam" id="PF00080">
    <property type="entry name" value="Sod_Cu"/>
    <property type="match status" value="1"/>
</dbReference>
<organism evidence="3 4">
    <name type="scientific">Perkinsus chesapeaki</name>
    <name type="common">Clam parasite</name>
    <name type="synonym">Perkinsus andrewsi</name>
    <dbReference type="NCBI Taxonomy" id="330153"/>
    <lineage>
        <taxon>Eukaryota</taxon>
        <taxon>Sar</taxon>
        <taxon>Alveolata</taxon>
        <taxon>Perkinsozoa</taxon>
        <taxon>Perkinsea</taxon>
        <taxon>Perkinsida</taxon>
        <taxon>Perkinsidae</taxon>
        <taxon>Perkinsus</taxon>
    </lineage>
</organism>
<dbReference type="PANTHER" id="PTHR10003">
    <property type="entry name" value="SUPEROXIDE DISMUTASE CU-ZN -RELATED"/>
    <property type="match status" value="1"/>
</dbReference>
<comment type="caution">
    <text evidence="3">The sequence shown here is derived from an EMBL/GenBank/DDBJ whole genome shotgun (WGS) entry which is preliminary data.</text>
</comment>
<keyword evidence="4" id="KW-1185">Reference proteome</keyword>
<dbReference type="OrthoDB" id="2015551at2759"/>
<feature type="chain" id="PRO_5029539895" evidence="1">
    <location>
        <begin position="22"/>
        <end position="279"/>
    </location>
</feature>
<dbReference type="Proteomes" id="UP000591131">
    <property type="component" value="Unassembled WGS sequence"/>
</dbReference>
<protein>
    <submittedName>
        <fullName evidence="3">Superoxide dismutase [Cu-Zn]</fullName>
    </submittedName>
</protein>
<dbReference type="InterPro" id="IPR024134">
    <property type="entry name" value="SOD_Cu/Zn_/chaperone"/>
</dbReference>
<name>A0A7J6LS66_PERCH</name>
<evidence type="ECO:0000313" key="4">
    <source>
        <dbReference type="Proteomes" id="UP000591131"/>
    </source>
</evidence>
<dbReference type="AlphaFoldDB" id="A0A7J6LS66"/>
<keyword evidence="1" id="KW-0732">Signal</keyword>